<dbReference type="InterPro" id="IPR046820">
    <property type="entry name" value="MmeI_TRD"/>
</dbReference>
<keyword evidence="8" id="KW-1185">Reference proteome</keyword>
<evidence type="ECO:0000313" key="8">
    <source>
        <dbReference type="Proteomes" id="UP001526201"/>
    </source>
</evidence>
<proteinExistence type="predicted"/>
<comment type="catalytic activity">
    <reaction evidence="4">
        <text>a 2'-deoxyadenosine in DNA + S-adenosyl-L-methionine = an N(6)-methyl-2'-deoxyadenosine in DNA + S-adenosyl-L-homocysteine + H(+)</text>
        <dbReference type="Rhea" id="RHEA:15197"/>
        <dbReference type="Rhea" id="RHEA-COMP:12418"/>
        <dbReference type="Rhea" id="RHEA-COMP:12419"/>
        <dbReference type="ChEBI" id="CHEBI:15378"/>
        <dbReference type="ChEBI" id="CHEBI:57856"/>
        <dbReference type="ChEBI" id="CHEBI:59789"/>
        <dbReference type="ChEBI" id="CHEBI:90615"/>
        <dbReference type="ChEBI" id="CHEBI:90616"/>
        <dbReference type="EC" id="2.1.1.72"/>
    </reaction>
</comment>
<evidence type="ECO:0000256" key="1">
    <source>
        <dbReference type="ARBA" id="ARBA00011900"/>
    </source>
</evidence>
<evidence type="ECO:0000259" key="6">
    <source>
        <dbReference type="Pfam" id="PF20473"/>
    </source>
</evidence>
<dbReference type="InterPro" id="IPR002052">
    <property type="entry name" value="DNA_methylase_N6_adenine_CS"/>
</dbReference>
<dbReference type="InterPro" id="IPR046816">
    <property type="entry name" value="MmeI_Mtase"/>
</dbReference>
<evidence type="ECO:0000256" key="3">
    <source>
        <dbReference type="ARBA" id="ARBA00022679"/>
    </source>
</evidence>
<gene>
    <name evidence="7" type="ORF">H7J73_16225</name>
</gene>
<accession>A0ABT3CDL8</accession>
<dbReference type="PANTHER" id="PTHR33841">
    <property type="entry name" value="DNA METHYLTRANSFERASE YEEA-RELATED"/>
    <property type="match status" value="1"/>
</dbReference>
<dbReference type="Pfam" id="PF20473">
    <property type="entry name" value="MmeI_Mtase"/>
    <property type="match status" value="1"/>
</dbReference>
<keyword evidence="2 7" id="KW-0489">Methyltransferase</keyword>
<name>A0ABT3CDL8_9MYCO</name>
<sequence>MLATPTDRRTIEAGDPLTFFRYINGGLFEDPLRLPPLPVEFRGALLEACSFNWSVISPAVFGSMFQTVKSKEARRHGGEHYTTEANILKTIQPLFLDEYRDRLERASNDKGQLTKLHNELAELRFLDPACGCGNFLVVAYRELRAVELEILKRRRDLDMEAIAAGKKVERAQLSLDVTANVKVTLDHFFGIEIDEWPARIAETAMLLVDHLANQQMELEFGVAPDRLPITIASKIRQGNALEIDWNAVLPSSEHVIVFGNPPYAGQKERTAEQTANLRSALGDDYNGNLDFVSAWFRKASEYLTTPNSRFAFVATSSICQGQSVAPLWIPILRSGWSIVFAHRPFDWDSESANPAGVHVVIVGLARGSKCTERTLFYYAANGLGKPEARQVANINPYLLNAPNIAVRASRKPVPAHLPPLTEGNKLWDFNNLVIKPDDLDAFETDPVASKFIRSLLSNTTLLKGKPRWVLWLRDAEPADWAGSVLIEERLRLVRKERTESSDAEANGIFQGG</sequence>
<evidence type="ECO:0000256" key="4">
    <source>
        <dbReference type="ARBA" id="ARBA00047942"/>
    </source>
</evidence>
<dbReference type="GO" id="GO:0032259">
    <property type="term" value="P:methylation"/>
    <property type="evidence" value="ECO:0007669"/>
    <property type="project" value="UniProtKB-KW"/>
</dbReference>
<evidence type="ECO:0000256" key="2">
    <source>
        <dbReference type="ARBA" id="ARBA00022603"/>
    </source>
</evidence>
<keyword evidence="3" id="KW-0808">Transferase</keyword>
<dbReference type="PANTHER" id="PTHR33841:SF1">
    <property type="entry name" value="DNA METHYLTRANSFERASE A"/>
    <property type="match status" value="1"/>
</dbReference>
<dbReference type="InterPro" id="IPR029063">
    <property type="entry name" value="SAM-dependent_MTases_sf"/>
</dbReference>
<organism evidence="7 8">
    <name type="scientific">Mycolicibacterium komossense</name>
    <dbReference type="NCBI Taxonomy" id="1779"/>
    <lineage>
        <taxon>Bacteria</taxon>
        <taxon>Bacillati</taxon>
        <taxon>Actinomycetota</taxon>
        <taxon>Actinomycetes</taxon>
        <taxon>Mycobacteriales</taxon>
        <taxon>Mycobacteriaceae</taxon>
        <taxon>Mycolicibacterium</taxon>
    </lineage>
</organism>
<reference evidence="7 8" key="1">
    <citation type="journal article" date="2022" name="BMC Genomics">
        <title>Comparative genome analysis of mycobacteria focusing on tRNA and non-coding RNA.</title>
        <authorList>
            <person name="Behra P.R.K."/>
            <person name="Pettersson B.M.F."/>
            <person name="Ramesh M."/>
            <person name="Das S."/>
            <person name="Dasgupta S."/>
            <person name="Kirsebom L.A."/>
        </authorList>
    </citation>
    <scope>NUCLEOTIDE SEQUENCE [LARGE SCALE GENOMIC DNA]</scope>
    <source>
        <strain evidence="7 8">DSM 44078</strain>
    </source>
</reference>
<dbReference type="EMBL" id="JACKTY010000030">
    <property type="protein sequence ID" value="MCV7227573.1"/>
    <property type="molecule type" value="Genomic_DNA"/>
</dbReference>
<dbReference type="SUPFAM" id="SSF53335">
    <property type="entry name" value="S-adenosyl-L-methionine-dependent methyltransferases"/>
    <property type="match status" value="1"/>
</dbReference>
<dbReference type="InterPro" id="IPR050953">
    <property type="entry name" value="N4_N6_ade-DNA_methylase"/>
</dbReference>
<dbReference type="EC" id="2.1.1.72" evidence="1"/>
<comment type="caution">
    <text evidence="7">The sequence shown here is derived from an EMBL/GenBank/DDBJ whole genome shotgun (WGS) entry which is preliminary data.</text>
</comment>
<feature type="domain" description="MmeI-like DNA-methyltransferase" evidence="6">
    <location>
        <begin position="104"/>
        <end position="376"/>
    </location>
</feature>
<protein>
    <recommendedName>
        <fullName evidence="1">site-specific DNA-methyltransferase (adenine-specific)</fullName>
        <ecNumber evidence="1">2.1.1.72</ecNumber>
    </recommendedName>
</protein>
<feature type="domain" description="MmeI-like target recognition" evidence="5">
    <location>
        <begin position="401"/>
        <end position="506"/>
    </location>
</feature>
<dbReference type="PROSITE" id="PS00092">
    <property type="entry name" value="N6_MTASE"/>
    <property type="match status" value="1"/>
</dbReference>
<dbReference type="Gene3D" id="3.40.50.150">
    <property type="entry name" value="Vaccinia Virus protein VP39"/>
    <property type="match status" value="1"/>
</dbReference>
<evidence type="ECO:0000259" key="5">
    <source>
        <dbReference type="Pfam" id="PF20466"/>
    </source>
</evidence>
<dbReference type="Pfam" id="PF20466">
    <property type="entry name" value="MmeI_TRD"/>
    <property type="match status" value="1"/>
</dbReference>
<evidence type="ECO:0000313" key="7">
    <source>
        <dbReference type="EMBL" id="MCV7227573.1"/>
    </source>
</evidence>
<dbReference type="GO" id="GO:0008168">
    <property type="term" value="F:methyltransferase activity"/>
    <property type="evidence" value="ECO:0007669"/>
    <property type="project" value="UniProtKB-KW"/>
</dbReference>
<dbReference type="Proteomes" id="UP001526201">
    <property type="component" value="Unassembled WGS sequence"/>
</dbReference>